<dbReference type="InterPro" id="IPR009822">
    <property type="entry name" value="YaeQ"/>
</dbReference>
<dbReference type="Proteomes" id="UP000315995">
    <property type="component" value="Chromosome"/>
</dbReference>
<accession>A0A4Y6PQI3</accession>
<dbReference type="EMBL" id="CP041186">
    <property type="protein sequence ID" value="QDG50576.1"/>
    <property type="molecule type" value="Genomic_DNA"/>
</dbReference>
<dbReference type="AlphaFoldDB" id="A0A4Y6PQI3"/>
<sequence length="182" mass="20057">MALSATMYRFEINLSDVERGVYETLELRPAQHPSESDAYLVTRVLAMALEYRDDLAFGRGISTPEDPGLSAPNQMGGIDLWIEIGHPSGDLLHKVTKQADQVVVYTHKSPEPLVAELESGDVYRGDEVTVVAFDPAFIDAVAAALTRNSKWDVLRNEGVVYVTVGDETFQTTPTVFQERRGG</sequence>
<evidence type="ECO:0000313" key="2">
    <source>
        <dbReference type="Proteomes" id="UP000315995"/>
    </source>
</evidence>
<dbReference type="InterPro" id="IPR011335">
    <property type="entry name" value="Restrct_endonuc-II-like"/>
</dbReference>
<dbReference type="SUPFAM" id="SSF52980">
    <property type="entry name" value="Restriction endonuclease-like"/>
    <property type="match status" value="1"/>
</dbReference>
<dbReference type="Gene3D" id="3.10.640.10">
    <property type="entry name" value="Restriction endonuclease-like alpha-beta roll domain"/>
    <property type="match status" value="1"/>
</dbReference>
<dbReference type="InterPro" id="IPR038590">
    <property type="entry name" value="YaeQ_sf"/>
</dbReference>
<name>A0A4Y6PQI3_PERCE</name>
<organism evidence="1 2">
    <name type="scientific">Persicimonas caeni</name>
    <dbReference type="NCBI Taxonomy" id="2292766"/>
    <lineage>
        <taxon>Bacteria</taxon>
        <taxon>Deltaproteobacteria</taxon>
        <taxon>Bradymonadales</taxon>
        <taxon>Bradymonadaceae</taxon>
        <taxon>Persicimonas</taxon>
    </lineage>
</organism>
<dbReference type="PANTHER" id="PTHR38784:SF1">
    <property type="entry name" value="SUCROSE PHOSPHORYLASE"/>
    <property type="match status" value="1"/>
</dbReference>
<dbReference type="PANTHER" id="PTHR38784">
    <property type="entry name" value="SUCROSE PHOSPHORYLASE"/>
    <property type="match status" value="1"/>
</dbReference>
<dbReference type="SMART" id="SM01322">
    <property type="entry name" value="YaeQ"/>
    <property type="match status" value="1"/>
</dbReference>
<protein>
    <submittedName>
        <fullName evidence="1">YaeQ family protein</fullName>
    </submittedName>
</protein>
<dbReference type="Pfam" id="PF07152">
    <property type="entry name" value="YaeQ"/>
    <property type="match status" value="1"/>
</dbReference>
<dbReference type="RefSeq" id="WP_141197068.1">
    <property type="nucleotide sequence ID" value="NZ_CP041186.1"/>
</dbReference>
<accession>A0A5B8Y3B0</accession>
<reference evidence="1 2" key="1">
    <citation type="submission" date="2019-06" db="EMBL/GenBank/DDBJ databases">
        <title>Persicimonas caeni gen. nov., sp. nov., a predatory bacterium isolated from solar saltern.</title>
        <authorList>
            <person name="Wang S."/>
        </authorList>
    </citation>
    <scope>NUCLEOTIDE SEQUENCE [LARGE SCALE GENOMIC DNA]</scope>
    <source>
        <strain evidence="1 2">YN101</strain>
    </source>
</reference>
<keyword evidence="2" id="KW-1185">Reference proteome</keyword>
<gene>
    <name evidence="1" type="ORF">FIV42_07460</name>
</gene>
<dbReference type="OrthoDB" id="5293309at2"/>
<evidence type="ECO:0000313" key="1">
    <source>
        <dbReference type="EMBL" id="QDG50576.1"/>
    </source>
</evidence>
<dbReference type="PIRSF" id="PIRSF011484">
    <property type="entry name" value="YaeQ"/>
    <property type="match status" value="1"/>
</dbReference>
<proteinExistence type="predicted"/>